<protein>
    <submittedName>
        <fullName evidence="1">Uncharacterized protein</fullName>
    </submittedName>
</protein>
<dbReference type="EMBL" id="QKYT01000235">
    <property type="protein sequence ID" value="RIA89055.1"/>
    <property type="molecule type" value="Genomic_DNA"/>
</dbReference>
<name>A0A397SYJ4_9GLOM</name>
<comment type="caution">
    <text evidence="1">The sequence shown here is derived from an EMBL/GenBank/DDBJ whole genome shotgun (WGS) entry which is preliminary data.</text>
</comment>
<dbReference type="AlphaFoldDB" id="A0A397SYJ4"/>
<gene>
    <name evidence="1" type="ORF">C1645_773429</name>
</gene>
<reference evidence="1 2" key="1">
    <citation type="submission" date="2018-06" db="EMBL/GenBank/DDBJ databases">
        <title>Comparative genomics reveals the genomic features of Rhizophagus irregularis, R. cerebriforme, R. diaphanum and Gigaspora rosea, and their symbiotic lifestyle signature.</title>
        <authorList>
            <person name="Morin E."/>
            <person name="San Clemente H."/>
            <person name="Chen E.C.H."/>
            <person name="De La Providencia I."/>
            <person name="Hainaut M."/>
            <person name="Kuo A."/>
            <person name="Kohler A."/>
            <person name="Murat C."/>
            <person name="Tang N."/>
            <person name="Roy S."/>
            <person name="Loubradou J."/>
            <person name="Henrissat B."/>
            <person name="Grigoriev I.V."/>
            <person name="Corradi N."/>
            <person name="Roux C."/>
            <person name="Martin F.M."/>
        </authorList>
    </citation>
    <scope>NUCLEOTIDE SEQUENCE [LARGE SCALE GENOMIC DNA]</scope>
    <source>
        <strain evidence="1 2">DAOM 227022</strain>
    </source>
</reference>
<proteinExistence type="predicted"/>
<organism evidence="1 2">
    <name type="scientific">Glomus cerebriforme</name>
    <dbReference type="NCBI Taxonomy" id="658196"/>
    <lineage>
        <taxon>Eukaryota</taxon>
        <taxon>Fungi</taxon>
        <taxon>Fungi incertae sedis</taxon>
        <taxon>Mucoromycota</taxon>
        <taxon>Glomeromycotina</taxon>
        <taxon>Glomeromycetes</taxon>
        <taxon>Glomerales</taxon>
        <taxon>Glomeraceae</taxon>
        <taxon>Glomus</taxon>
    </lineage>
</organism>
<evidence type="ECO:0000313" key="1">
    <source>
        <dbReference type="EMBL" id="RIA89055.1"/>
    </source>
</evidence>
<sequence>MPIFCGILSLRNKPFHNFIDFFWHNLYFIKYHVSKKANARMCHINKLNFSLVLY</sequence>
<evidence type="ECO:0000313" key="2">
    <source>
        <dbReference type="Proteomes" id="UP000265703"/>
    </source>
</evidence>
<dbReference type="Proteomes" id="UP000265703">
    <property type="component" value="Unassembled WGS sequence"/>
</dbReference>
<accession>A0A397SYJ4</accession>
<keyword evidence="2" id="KW-1185">Reference proteome</keyword>